<feature type="compositionally biased region" description="Low complexity" evidence="1">
    <location>
        <begin position="241"/>
        <end position="271"/>
    </location>
</feature>
<name>A0A226ER14_FOLCA</name>
<feature type="region of interest" description="Disordered" evidence="1">
    <location>
        <begin position="240"/>
        <end position="274"/>
    </location>
</feature>
<accession>A0A226ER14</accession>
<gene>
    <name evidence="2" type="ORF">Fcan01_04075</name>
</gene>
<reference evidence="2 3" key="1">
    <citation type="submission" date="2015-12" db="EMBL/GenBank/DDBJ databases">
        <title>The genome of Folsomia candida.</title>
        <authorList>
            <person name="Faddeeva A."/>
            <person name="Derks M.F."/>
            <person name="Anvar Y."/>
            <person name="Smit S."/>
            <person name="Van Straalen N."/>
            <person name="Roelofs D."/>
        </authorList>
    </citation>
    <scope>NUCLEOTIDE SEQUENCE [LARGE SCALE GENOMIC DNA]</scope>
    <source>
        <strain evidence="2 3">VU population</strain>
        <tissue evidence="2">Whole body</tissue>
    </source>
</reference>
<feature type="region of interest" description="Disordered" evidence="1">
    <location>
        <begin position="632"/>
        <end position="723"/>
    </location>
</feature>
<feature type="region of interest" description="Disordered" evidence="1">
    <location>
        <begin position="1142"/>
        <end position="1166"/>
    </location>
</feature>
<feature type="compositionally biased region" description="Low complexity" evidence="1">
    <location>
        <begin position="711"/>
        <end position="723"/>
    </location>
</feature>
<feature type="compositionally biased region" description="Low complexity" evidence="1">
    <location>
        <begin position="974"/>
        <end position="985"/>
    </location>
</feature>
<keyword evidence="3" id="KW-1185">Reference proteome</keyword>
<dbReference type="OrthoDB" id="10654573at2759"/>
<organism evidence="2 3">
    <name type="scientific">Folsomia candida</name>
    <name type="common">Springtail</name>
    <dbReference type="NCBI Taxonomy" id="158441"/>
    <lineage>
        <taxon>Eukaryota</taxon>
        <taxon>Metazoa</taxon>
        <taxon>Ecdysozoa</taxon>
        <taxon>Arthropoda</taxon>
        <taxon>Hexapoda</taxon>
        <taxon>Collembola</taxon>
        <taxon>Entomobryomorpha</taxon>
        <taxon>Isotomoidea</taxon>
        <taxon>Isotomidae</taxon>
        <taxon>Proisotominae</taxon>
        <taxon>Folsomia</taxon>
    </lineage>
</organism>
<sequence length="1166" mass="130146">MSWQQNHNHNNQGRRGGGGGVPPFYGGYGFNYFGEDRVHEALRNVHITEEEEEDMVITMQDREAAEVLLQMGEMSRGLGGSGHHLQRKSVITNTRSALTQKEDPTPQVWKANTGTGTKNVSSPPSPSRSQVLHQHTIPAGSGGGGIVFMQKQSSKQGPPTLHVKNPLHKPFPPQSISSQPAADPHVPISFVQQRKEIMHPSKGNSSHHDPSTDKSTSSEPKLVQPLGTLAQLERKIHTFQPIIKPSSSSSSKKQTGSDPGGPNSSGGSQQQHHQHFTQYLPHLLQPYSGRPPQPHMMDSGVIRLINPGTQHSSTGLVLPVAGVGGAFIHVPLPSPSSLSPQQPVPILPSKSALNLNLGPLINKNNSPSSIVSSSLQNQTTGGTIIDITASSPNLLRNNLQIFNSNNSLSPSSILNSDPTSPEQILKKKLDIKAEKRSLRARVPLHKDASKDIEVDGFIIPREFWAKAFVQADICHAAGILFKALFSQEEIQKCTLRGRNGTSLLNLQKRSAIFHAVGWMKQKNQNPYSFDPAATLYHTHQLSHEEKMIIEKKVFVERRYQTSRKIRDYQRPKQRRQKLLLQLQQEELLRNPINTTLYESDPVYEHEPITKVEEIEVKPEPVDVDYYDYSNNTNMTYHSGQQSAPTSPPYIKKEPMDIDPEQANLSNTSFAGGGGDTPSSPKQAKLDINKNRQTPRASSTPRDELTTRCGDANSATNNNSSGGKSLVLVDSNCRILKFALEKGMTNSNDNNMGSNNHCGYNGNMKNGGGGTPIPQKFPYGQDELRRLVLQKYFPRSANPKPFSLRDETQVREAFADFVQNVPILVDGHRVSRKAWAKAFYESDIINSAKCLFEALFTEEEMRICTLNGKNQTQELSAVKMLAILRASCWMKNKEQDPYLFNPAIPSHNVHPSKEEQDKIEKKVFTERRSQANRKNRKRQAPRFDRNNVLIEGDSDSQNNLLDLDRTSNTSDDRASSPGGSVSSLSPHPALPPLIPVARDAPIYEFGELEELFYRFPEEFLETLLPNWSSSFIFIDGLLVEHEKWKKAWEEAEPVKAAWILFLALFSDQEIKKCTLNGKNGTTELCPVKKLAIIRAVEWMRRNQGNANLVLHWDNDFDECNVFPSKEDKEKIETKVFTEKRYQHSRHLNMNKSSSSSSGPSSPYSGPR</sequence>
<evidence type="ECO:0000313" key="3">
    <source>
        <dbReference type="Proteomes" id="UP000198287"/>
    </source>
</evidence>
<feature type="compositionally biased region" description="Basic residues" evidence="1">
    <location>
        <begin position="929"/>
        <end position="939"/>
    </location>
</feature>
<evidence type="ECO:0000313" key="2">
    <source>
        <dbReference type="EMBL" id="OXA59251.1"/>
    </source>
</evidence>
<feature type="region of interest" description="Disordered" evidence="1">
    <location>
        <begin position="98"/>
        <end position="183"/>
    </location>
</feature>
<evidence type="ECO:0000256" key="1">
    <source>
        <dbReference type="SAM" id="MobiDB-lite"/>
    </source>
</evidence>
<feature type="compositionally biased region" description="Low complexity" evidence="1">
    <location>
        <begin position="1151"/>
        <end position="1166"/>
    </location>
</feature>
<comment type="caution">
    <text evidence="2">The sequence shown here is derived from an EMBL/GenBank/DDBJ whole genome shotgun (WGS) entry which is preliminary data.</text>
</comment>
<dbReference type="Proteomes" id="UP000198287">
    <property type="component" value="Unassembled WGS sequence"/>
</dbReference>
<dbReference type="EMBL" id="LNIX01000002">
    <property type="protein sequence ID" value="OXA59251.1"/>
    <property type="molecule type" value="Genomic_DNA"/>
</dbReference>
<protein>
    <submittedName>
        <fullName evidence="2">Uncharacterized protein</fullName>
    </submittedName>
</protein>
<feature type="compositionally biased region" description="Polar residues" evidence="1">
    <location>
        <begin position="690"/>
        <end position="699"/>
    </location>
</feature>
<feature type="compositionally biased region" description="Polar residues" evidence="1">
    <location>
        <begin position="632"/>
        <end position="644"/>
    </location>
</feature>
<proteinExistence type="predicted"/>
<feature type="compositionally biased region" description="Low complexity" evidence="1">
    <location>
        <begin position="1"/>
        <end position="13"/>
    </location>
</feature>
<feature type="region of interest" description="Disordered" evidence="1">
    <location>
        <begin position="923"/>
        <end position="985"/>
    </location>
</feature>
<feature type="compositionally biased region" description="Basic and acidic residues" evidence="1">
    <location>
        <begin position="961"/>
        <end position="973"/>
    </location>
</feature>
<feature type="region of interest" description="Disordered" evidence="1">
    <location>
        <begin position="199"/>
        <end position="220"/>
    </location>
</feature>
<dbReference type="AlphaFoldDB" id="A0A226ER14"/>
<feature type="region of interest" description="Disordered" evidence="1">
    <location>
        <begin position="1"/>
        <end position="20"/>
    </location>
</feature>
<feature type="compositionally biased region" description="Polar residues" evidence="1">
    <location>
        <begin position="110"/>
        <end position="120"/>
    </location>
</feature>